<keyword evidence="2" id="KW-1185">Reference proteome</keyword>
<dbReference type="EnsemblPlants" id="AVESA.00010b.r2.2AG0221390.1">
    <property type="protein sequence ID" value="AVESA.00010b.r2.2AG0221390.1.CDS"/>
    <property type="gene ID" value="AVESA.00010b.r2.2AG0221390"/>
</dbReference>
<evidence type="ECO:0000313" key="1">
    <source>
        <dbReference type="EnsemblPlants" id="AVESA.00010b.r2.2AG0221390.1.CDS"/>
    </source>
</evidence>
<name>A0ACD5UBG8_AVESA</name>
<sequence>MAKEGSAGVRQSPEDSIVWREEARKFETADGEAFLQYRLVDLSRTSSGRGGVSPAAMDMVHTFVPGSKRGLGLAARLCDAAFSHARSHGMRVIPTCSYISDTYLPRNPAWNELVYKDGQPKNSSSM</sequence>
<accession>A0ACD5UBG8</accession>
<dbReference type="Proteomes" id="UP001732700">
    <property type="component" value="Chromosome 2A"/>
</dbReference>
<protein>
    <submittedName>
        <fullName evidence="1">Uncharacterized protein</fullName>
    </submittedName>
</protein>
<reference evidence="1" key="2">
    <citation type="submission" date="2025-09" db="UniProtKB">
        <authorList>
            <consortium name="EnsemblPlants"/>
        </authorList>
    </citation>
    <scope>IDENTIFICATION</scope>
</reference>
<evidence type="ECO:0000313" key="2">
    <source>
        <dbReference type="Proteomes" id="UP001732700"/>
    </source>
</evidence>
<organism evidence="1 2">
    <name type="scientific">Avena sativa</name>
    <name type="common">Oat</name>
    <dbReference type="NCBI Taxonomy" id="4498"/>
    <lineage>
        <taxon>Eukaryota</taxon>
        <taxon>Viridiplantae</taxon>
        <taxon>Streptophyta</taxon>
        <taxon>Embryophyta</taxon>
        <taxon>Tracheophyta</taxon>
        <taxon>Spermatophyta</taxon>
        <taxon>Magnoliopsida</taxon>
        <taxon>Liliopsida</taxon>
        <taxon>Poales</taxon>
        <taxon>Poaceae</taxon>
        <taxon>BOP clade</taxon>
        <taxon>Pooideae</taxon>
        <taxon>Poodae</taxon>
        <taxon>Poeae</taxon>
        <taxon>Poeae Chloroplast Group 1 (Aveneae type)</taxon>
        <taxon>Aveninae</taxon>
        <taxon>Avena</taxon>
    </lineage>
</organism>
<proteinExistence type="predicted"/>
<reference evidence="1" key="1">
    <citation type="submission" date="2021-05" db="EMBL/GenBank/DDBJ databases">
        <authorList>
            <person name="Scholz U."/>
            <person name="Mascher M."/>
            <person name="Fiebig A."/>
        </authorList>
    </citation>
    <scope>NUCLEOTIDE SEQUENCE [LARGE SCALE GENOMIC DNA]</scope>
</reference>